<dbReference type="InterPro" id="IPR001387">
    <property type="entry name" value="Cro/C1-type_HTH"/>
</dbReference>
<dbReference type="PANTHER" id="PTHR35010:SF2">
    <property type="entry name" value="BLL4672 PROTEIN"/>
    <property type="match status" value="1"/>
</dbReference>
<dbReference type="GO" id="GO:0003677">
    <property type="term" value="F:DNA binding"/>
    <property type="evidence" value="ECO:0007669"/>
    <property type="project" value="InterPro"/>
</dbReference>
<dbReference type="RefSeq" id="WP_162365724.1">
    <property type="nucleotide sequence ID" value="NZ_WUBS01000006.1"/>
</dbReference>
<name>A0A845SDX9_9GAMM</name>
<dbReference type="CDD" id="cd00093">
    <property type="entry name" value="HTH_XRE"/>
    <property type="match status" value="1"/>
</dbReference>
<dbReference type="AlphaFoldDB" id="A0A845SDX9"/>
<organism evidence="2 3">
    <name type="scientific">Acerihabitans arboris</name>
    <dbReference type="NCBI Taxonomy" id="2691583"/>
    <lineage>
        <taxon>Bacteria</taxon>
        <taxon>Pseudomonadati</taxon>
        <taxon>Pseudomonadota</taxon>
        <taxon>Gammaproteobacteria</taxon>
        <taxon>Enterobacterales</taxon>
        <taxon>Pectobacteriaceae</taxon>
        <taxon>Acerihabitans</taxon>
    </lineage>
</organism>
<protein>
    <submittedName>
        <fullName evidence="2">Helix-turn-helix domain-containing protein</fullName>
    </submittedName>
</protein>
<sequence>MAISEDGNLLGNYLRYRRTRLDASRLGYPMSRRRTPGLRREEVAQRANVSVTWYTWLEQGRGGAPSAEVLDRLARALELTDVEREHLFLLAQNRPPEIDYPKSRCVSPQLQRVLDSLEFIPAYVKTAEWDIIAWNRAAVVVLADYATLPEAQRNILRMIFCKPGVQAKIPNWESVARFVVATFRAETARTGFGARAKALVDELGLSSPEFRELWRDQDVGLHGEGTKYIQHSTLGLITLEYSAFAVDGKPDLGMVIYNPATAKDRAGVRALMEKTLPGQS</sequence>
<dbReference type="Proteomes" id="UP000461443">
    <property type="component" value="Unassembled WGS sequence"/>
</dbReference>
<proteinExistence type="predicted"/>
<reference evidence="2 3" key="1">
    <citation type="submission" date="2019-12" db="EMBL/GenBank/DDBJ databases">
        <authorList>
            <person name="Lee S.D."/>
        </authorList>
    </citation>
    <scope>NUCLEOTIDE SEQUENCE [LARGE SCALE GENOMIC DNA]</scope>
    <source>
        <strain evidence="2 3">SAP-6</strain>
    </source>
</reference>
<dbReference type="SMART" id="SM00530">
    <property type="entry name" value="HTH_XRE"/>
    <property type="match status" value="1"/>
</dbReference>
<evidence type="ECO:0000313" key="3">
    <source>
        <dbReference type="Proteomes" id="UP000461443"/>
    </source>
</evidence>
<feature type="domain" description="HTH cro/C1-type" evidence="1">
    <location>
        <begin position="37"/>
        <end position="84"/>
    </location>
</feature>
<dbReference type="Gene3D" id="1.10.260.40">
    <property type="entry name" value="lambda repressor-like DNA-binding domains"/>
    <property type="match status" value="1"/>
</dbReference>
<dbReference type="Pfam" id="PF13560">
    <property type="entry name" value="HTH_31"/>
    <property type="match status" value="1"/>
</dbReference>
<comment type="caution">
    <text evidence="2">The sequence shown here is derived from an EMBL/GenBank/DDBJ whole genome shotgun (WGS) entry which is preliminary data.</text>
</comment>
<dbReference type="Gene3D" id="3.30.450.180">
    <property type="match status" value="1"/>
</dbReference>
<dbReference type="Pfam" id="PF17765">
    <property type="entry name" value="MLTR_LBD"/>
    <property type="match status" value="1"/>
</dbReference>
<dbReference type="PANTHER" id="PTHR35010">
    <property type="entry name" value="BLL4672 PROTEIN-RELATED"/>
    <property type="match status" value="1"/>
</dbReference>
<dbReference type="InterPro" id="IPR010982">
    <property type="entry name" value="Lambda_DNA-bd_dom_sf"/>
</dbReference>
<dbReference type="InterPro" id="IPR041413">
    <property type="entry name" value="MLTR_LBD"/>
</dbReference>
<evidence type="ECO:0000259" key="1">
    <source>
        <dbReference type="PROSITE" id="PS50943"/>
    </source>
</evidence>
<keyword evidence="3" id="KW-1185">Reference proteome</keyword>
<evidence type="ECO:0000313" key="2">
    <source>
        <dbReference type="EMBL" id="NDL63000.1"/>
    </source>
</evidence>
<accession>A0A845SDX9</accession>
<reference evidence="2 3" key="2">
    <citation type="submission" date="2020-02" db="EMBL/GenBank/DDBJ databases">
        <title>The new genus of Enterobacteriales.</title>
        <authorList>
            <person name="Kim I.S."/>
        </authorList>
    </citation>
    <scope>NUCLEOTIDE SEQUENCE [LARGE SCALE GENOMIC DNA]</scope>
    <source>
        <strain evidence="2 3">SAP-6</strain>
    </source>
</reference>
<dbReference type="PROSITE" id="PS50943">
    <property type="entry name" value="HTH_CROC1"/>
    <property type="match status" value="1"/>
</dbReference>
<gene>
    <name evidence="2" type="ORF">GRH90_09590</name>
</gene>
<dbReference type="SUPFAM" id="SSF47413">
    <property type="entry name" value="lambda repressor-like DNA-binding domains"/>
    <property type="match status" value="1"/>
</dbReference>
<dbReference type="EMBL" id="WUBS01000006">
    <property type="protein sequence ID" value="NDL63000.1"/>
    <property type="molecule type" value="Genomic_DNA"/>
</dbReference>